<dbReference type="EMBL" id="JAPZBT010000006">
    <property type="protein sequence ID" value="KAJ5356629.1"/>
    <property type="molecule type" value="Genomic_DNA"/>
</dbReference>
<feature type="compositionally biased region" description="Basic and acidic residues" evidence="1">
    <location>
        <begin position="400"/>
        <end position="410"/>
    </location>
</feature>
<gene>
    <name evidence="2" type="ORF">N7517_011238</name>
</gene>
<feature type="compositionally biased region" description="Low complexity" evidence="1">
    <location>
        <begin position="412"/>
        <end position="422"/>
    </location>
</feature>
<accession>A0A9W9RCZ5</accession>
<sequence>MSQYPPVRPWATLSAIDREDDPGILYEDEHQQWLRQHPRVAPHTAKRIGNKSLRPFADRGPSMAKNLRGIAERGAARRNGSAVNKNDVSTKPLPPIPQEAPQLASAVGQEGVFQASGSAINKMSIHYMLNGSEMQGNQAETPFSQRETSQPAIEAGQKAGVEGPVYSSKKMKPNSLLKEYTQKGYDDETPSIPPLPPIVPFSDDHYNAQASYTNQSSVDRRLALAALCCAPVPEAPYAQPHSSPHRHGHSPTSWYEASPTGNGFTPDAQVAVAASATPVPEIKQENQFTKVQRPTIEELIALINQDTENCRLANENHIPGNIFHAGQKSASDPQMPDFVIRNAESPPFASPGTIRKLTPTTPMGSPSPSHAQSPCPKGCCYWSEDEFDRESLASSGLEFEQERSASDIHPQESLPLNSPLSPPLEECYVRVSEMPGEMDSGVTVAHGHQFDWENTTPDSPLLDSPPSPVQAPSSSEHHPSDLRAYSYADLPRIGTSPSDNIPHDPRLTTVTFRSDYISSPTSYPNWLRPTDMNNVDQSLVPQQLNVTNKNPAFTMTLPIRNVAQHQTAVHVSDSTNSGHSRAVSFVSNESNVNNSSSNSTLSRASQSPGVSSSEGSEGSRGTKRKRFTKNLFGKKGYLEDNEVQRDKRFKFFKGAIEKGHSTIGSIKGMIWDENRALINSSKPSIVTESTAPITLNTEVQSILYAEIENMITHVANEFLMKEYYDGHLSVYSLNKVKRRWERKNMPGVPEFHFDQTTQYKLISANREHLKFGNASNGLRPYTVLRNWKKICKNMTIRTFVAPDSVIKKHIHDILDLLEILNADECHIELIMVLGAHVRGELKKHEVMQHHRDTQNSGSSRS</sequence>
<evidence type="ECO:0000313" key="2">
    <source>
        <dbReference type="EMBL" id="KAJ5356629.1"/>
    </source>
</evidence>
<reference evidence="2" key="2">
    <citation type="journal article" date="2023" name="IMA Fungus">
        <title>Comparative genomic study of the Penicillium genus elucidates a diverse pangenome and 15 lateral gene transfer events.</title>
        <authorList>
            <person name="Petersen C."/>
            <person name="Sorensen T."/>
            <person name="Nielsen M.R."/>
            <person name="Sondergaard T.E."/>
            <person name="Sorensen J.L."/>
            <person name="Fitzpatrick D.A."/>
            <person name="Frisvad J.C."/>
            <person name="Nielsen K.L."/>
        </authorList>
    </citation>
    <scope>NUCLEOTIDE SEQUENCE</scope>
    <source>
        <strain evidence="2">IBT 3081</strain>
    </source>
</reference>
<feature type="compositionally biased region" description="Low complexity" evidence="1">
    <location>
        <begin position="587"/>
        <end position="616"/>
    </location>
</feature>
<dbReference type="GeneID" id="81468144"/>
<feature type="region of interest" description="Disordered" evidence="1">
    <location>
        <begin position="345"/>
        <end position="375"/>
    </location>
</feature>
<comment type="caution">
    <text evidence="2">The sequence shown here is derived from an EMBL/GenBank/DDBJ whole genome shotgun (WGS) entry which is preliminary data.</text>
</comment>
<feature type="region of interest" description="Disordered" evidence="1">
    <location>
        <begin position="392"/>
        <end position="422"/>
    </location>
</feature>
<name>A0A9W9RCZ5_9EURO</name>
<organism evidence="2 3">
    <name type="scientific">Penicillium concentricum</name>
    <dbReference type="NCBI Taxonomy" id="293559"/>
    <lineage>
        <taxon>Eukaryota</taxon>
        <taxon>Fungi</taxon>
        <taxon>Dikarya</taxon>
        <taxon>Ascomycota</taxon>
        <taxon>Pezizomycotina</taxon>
        <taxon>Eurotiomycetes</taxon>
        <taxon>Eurotiomycetidae</taxon>
        <taxon>Eurotiales</taxon>
        <taxon>Aspergillaceae</taxon>
        <taxon>Penicillium</taxon>
    </lineage>
</organism>
<feature type="region of interest" description="Disordered" evidence="1">
    <location>
        <begin position="75"/>
        <end position="94"/>
    </location>
</feature>
<reference evidence="2" key="1">
    <citation type="submission" date="2022-12" db="EMBL/GenBank/DDBJ databases">
        <authorList>
            <person name="Petersen C."/>
        </authorList>
    </citation>
    <scope>NUCLEOTIDE SEQUENCE</scope>
    <source>
        <strain evidence="2">IBT 3081</strain>
    </source>
</reference>
<feature type="region of interest" description="Disordered" evidence="1">
    <location>
        <begin position="587"/>
        <end position="626"/>
    </location>
</feature>
<feature type="region of interest" description="Disordered" evidence="1">
    <location>
        <begin position="450"/>
        <end position="481"/>
    </location>
</feature>
<dbReference type="Proteomes" id="UP001147752">
    <property type="component" value="Unassembled WGS sequence"/>
</dbReference>
<evidence type="ECO:0000313" key="3">
    <source>
        <dbReference type="Proteomes" id="UP001147752"/>
    </source>
</evidence>
<dbReference type="OrthoDB" id="5229017at2759"/>
<keyword evidence="3" id="KW-1185">Reference proteome</keyword>
<dbReference type="AlphaFoldDB" id="A0A9W9RCZ5"/>
<feature type="compositionally biased region" description="Low complexity" evidence="1">
    <location>
        <begin position="358"/>
        <end position="369"/>
    </location>
</feature>
<dbReference type="RefSeq" id="XP_056574776.1">
    <property type="nucleotide sequence ID" value="XM_056728961.1"/>
</dbReference>
<evidence type="ECO:0000256" key="1">
    <source>
        <dbReference type="SAM" id="MobiDB-lite"/>
    </source>
</evidence>
<feature type="region of interest" description="Disordered" evidence="1">
    <location>
        <begin position="1"/>
        <end position="23"/>
    </location>
</feature>
<feature type="region of interest" description="Disordered" evidence="1">
    <location>
        <begin position="237"/>
        <end position="266"/>
    </location>
</feature>
<proteinExistence type="predicted"/>
<protein>
    <submittedName>
        <fullName evidence="2">Uncharacterized protein</fullName>
    </submittedName>
</protein>